<dbReference type="AlphaFoldDB" id="A0AAV3XYI3"/>
<gene>
    <name evidence="2" type="ORF">PoB_000239100</name>
</gene>
<feature type="region of interest" description="Disordered" evidence="1">
    <location>
        <begin position="73"/>
        <end position="101"/>
    </location>
</feature>
<feature type="region of interest" description="Disordered" evidence="1">
    <location>
        <begin position="1"/>
        <end position="28"/>
    </location>
</feature>
<keyword evidence="3" id="KW-1185">Reference proteome</keyword>
<dbReference type="Proteomes" id="UP000735302">
    <property type="component" value="Unassembled WGS sequence"/>
</dbReference>
<proteinExistence type="predicted"/>
<sequence>MNDLAASSSFKVNCSTSSMESSNDNLHRSPKRFQSALLKSKTRYIHVIIKIRHQAYKYRKMIAAAQIGVGSAETFGGDGREATARRSQRSNDRKFALQNLE</sequence>
<organism evidence="2 3">
    <name type="scientific">Plakobranchus ocellatus</name>
    <dbReference type="NCBI Taxonomy" id="259542"/>
    <lineage>
        <taxon>Eukaryota</taxon>
        <taxon>Metazoa</taxon>
        <taxon>Spiralia</taxon>
        <taxon>Lophotrochozoa</taxon>
        <taxon>Mollusca</taxon>
        <taxon>Gastropoda</taxon>
        <taxon>Heterobranchia</taxon>
        <taxon>Euthyneura</taxon>
        <taxon>Panpulmonata</taxon>
        <taxon>Sacoglossa</taxon>
        <taxon>Placobranchoidea</taxon>
        <taxon>Plakobranchidae</taxon>
        <taxon>Plakobranchus</taxon>
    </lineage>
</organism>
<reference evidence="2 3" key="1">
    <citation type="journal article" date="2021" name="Elife">
        <title>Chloroplast acquisition without the gene transfer in kleptoplastic sea slugs, Plakobranchus ocellatus.</title>
        <authorList>
            <person name="Maeda T."/>
            <person name="Takahashi S."/>
            <person name="Yoshida T."/>
            <person name="Shimamura S."/>
            <person name="Takaki Y."/>
            <person name="Nagai Y."/>
            <person name="Toyoda A."/>
            <person name="Suzuki Y."/>
            <person name="Arimoto A."/>
            <person name="Ishii H."/>
            <person name="Satoh N."/>
            <person name="Nishiyama T."/>
            <person name="Hasebe M."/>
            <person name="Maruyama T."/>
            <person name="Minagawa J."/>
            <person name="Obokata J."/>
            <person name="Shigenobu S."/>
        </authorList>
    </citation>
    <scope>NUCLEOTIDE SEQUENCE [LARGE SCALE GENOMIC DNA]</scope>
</reference>
<dbReference type="EMBL" id="BLXT01000300">
    <property type="protein sequence ID" value="GFN75885.1"/>
    <property type="molecule type" value="Genomic_DNA"/>
</dbReference>
<comment type="caution">
    <text evidence="2">The sequence shown here is derived from an EMBL/GenBank/DDBJ whole genome shotgun (WGS) entry which is preliminary data.</text>
</comment>
<protein>
    <submittedName>
        <fullName evidence="2">Uncharacterized protein</fullName>
    </submittedName>
</protein>
<name>A0AAV3XYI3_9GAST</name>
<evidence type="ECO:0000313" key="2">
    <source>
        <dbReference type="EMBL" id="GFN75885.1"/>
    </source>
</evidence>
<evidence type="ECO:0000256" key="1">
    <source>
        <dbReference type="SAM" id="MobiDB-lite"/>
    </source>
</evidence>
<feature type="compositionally biased region" description="Polar residues" evidence="1">
    <location>
        <begin position="1"/>
        <end position="24"/>
    </location>
</feature>
<evidence type="ECO:0000313" key="3">
    <source>
        <dbReference type="Proteomes" id="UP000735302"/>
    </source>
</evidence>
<feature type="compositionally biased region" description="Basic and acidic residues" evidence="1">
    <location>
        <begin position="78"/>
        <end position="95"/>
    </location>
</feature>
<accession>A0AAV3XYI3</accession>